<comment type="similarity">
    <text evidence="10">Belongs to the ZapG family.</text>
</comment>
<sequence length="129" mass="14297">MDWALVIAAFIVGCVGGYVARSLMSKTGSESSSQLDQARFALEQQKQEVSDHFDQTHEILEQITDQINRLNSHWNESAKNMLGSEPEKQLVTFTPASIEDGQDPAKLPPKDYVQGSQQIIAPPGLREVK</sequence>
<evidence type="ECO:0000256" key="9">
    <source>
        <dbReference type="ARBA" id="ARBA00023306"/>
    </source>
</evidence>
<dbReference type="Pfam" id="PF06295">
    <property type="entry name" value="ZapG-like"/>
    <property type="match status" value="1"/>
</dbReference>
<keyword evidence="4" id="KW-0132">Cell division</keyword>
<evidence type="ECO:0000256" key="10">
    <source>
        <dbReference type="ARBA" id="ARBA00035657"/>
    </source>
</evidence>
<evidence type="ECO:0000256" key="12">
    <source>
        <dbReference type="ARBA" id="ARBA00035727"/>
    </source>
</evidence>
<evidence type="ECO:0000256" key="4">
    <source>
        <dbReference type="ARBA" id="ARBA00022618"/>
    </source>
</evidence>
<dbReference type="AlphaFoldDB" id="A0AA37TLL4"/>
<gene>
    <name evidence="13" type="ORF">GCM10007894_13610</name>
</gene>
<organism evidence="13 14">
    <name type="scientific">Paraferrimonas haliotis</name>
    <dbReference type="NCBI Taxonomy" id="2013866"/>
    <lineage>
        <taxon>Bacteria</taxon>
        <taxon>Pseudomonadati</taxon>
        <taxon>Pseudomonadota</taxon>
        <taxon>Gammaproteobacteria</taxon>
        <taxon>Alteromonadales</taxon>
        <taxon>Ferrimonadaceae</taxon>
        <taxon>Paraferrimonas</taxon>
    </lineage>
</organism>
<dbReference type="GO" id="GO:0005886">
    <property type="term" value="C:plasma membrane"/>
    <property type="evidence" value="ECO:0007669"/>
    <property type="project" value="UniProtKB-SubCell"/>
</dbReference>
<name>A0AA37TLL4_9GAMM</name>
<reference evidence="13 14" key="1">
    <citation type="journal article" date="2014" name="Int. J. Syst. Evol. Microbiol.">
        <title>Complete genome sequence of Corynebacterium casei LMG S-19264T (=DSM 44701T), isolated from a smear-ripened cheese.</title>
        <authorList>
            <consortium name="US DOE Joint Genome Institute (JGI-PGF)"/>
            <person name="Walter F."/>
            <person name="Albersmeier A."/>
            <person name="Kalinowski J."/>
            <person name="Ruckert C."/>
        </authorList>
    </citation>
    <scope>NUCLEOTIDE SEQUENCE [LARGE SCALE GENOMIC DNA]</scope>
    <source>
        <strain evidence="13 14">NBRC 112785</strain>
    </source>
</reference>
<dbReference type="EMBL" id="BSPO01000002">
    <property type="protein sequence ID" value="GLS83384.1"/>
    <property type="molecule type" value="Genomic_DNA"/>
</dbReference>
<dbReference type="PANTHER" id="PTHR39579">
    <property type="entry name" value="INNER MEMBRANE PROTEIN YHCB"/>
    <property type="match status" value="1"/>
</dbReference>
<dbReference type="PANTHER" id="PTHR39579:SF1">
    <property type="entry name" value="INNER MEMBRANE PROTEIN YHCB"/>
    <property type="match status" value="1"/>
</dbReference>
<keyword evidence="6" id="KW-0133">Cell shape</keyword>
<keyword evidence="14" id="KW-1185">Reference proteome</keyword>
<evidence type="ECO:0000313" key="14">
    <source>
        <dbReference type="Proteomes" id="UP001157439"/>
    </source>
</evidence>
<comment type="subcellular location">
    <subcellularLocation>
        <location evidence="1">Cell inner membrane</location>
        <topology evidence="1">Single-pass membrane protein</topology>
    </subcellularLocation>
</comment>
<keyword evidence="8" id="KW-0472">Membrane</keyword>
<keyword evidence="9" id="KW-0131">Cell cycle</keyword>
<proteinExistence type="inferred from homology"/>
<evidence type="ECO:0000256" key="1">
    <source>
        <dbReference type="ARBA" id="ARBA00004377"/>
    </source>
</evidence>
<dbReference type="RefSeq" id="WP_095497063.1">
    <property type="nucleotide sequence ID" value="NZ_BSPO01000002.1"/>
</dbReference>
<keyword evidence="3" id="KW-0997">Cell inner membrane</keyword>
<protein>
    <recommendedName>
        <fullName evidence="11">Z-ring associated protein G</fullName>
    </recommendedName>
    <alternativeName>
        <fullName evidence="12">Cell division protein ZapG</fullName>
    </alternativeName>
</protein>
<dbReference type="GO" id="GO:0051301">
    <property type="term" value="P:cell division"/>
    <property type="evidence" value="ECO:0007669"/>
    <property type="project" value="UniProtKB-KW"/>
</dbReference>
<evidence type="ECO:0000256" key="2">
    <source>
        <dbReference type="ARBA" id="ARBA00022475"/>
    </source>
</evidence>
<keyword evidence="7" id="KW-1133">Transmembrane helix</keyword>
<evidence type="ECO:0000256" key="5">
    <source>
        <dbReference type="ARBA" id="ARBA00022692"/>
    </source>
</evidence>
<dbReference type="GO" id="GO:0008360">
    <property type="term" value="P:regulation of cell shape"/>
    <property type="evidence" value="ECO:0007669"/>
    <property type="project" value="UniProtKB-KW"/>
</dbReference>
<evidence type="ECO:0000313" key="13">
    <source>
        <dbReference type="EMBL" id="GLS83384.1"/>
    </source>
</evidence>
<evidence type="ECO:0000256" key="7">
    <source>
        <dbReference type="ARBA" id="ARBA00022989"/>
    </source>
</evidence>
<comment type="caution">
    <text evidence="13">The sequence shown here is derived from an EMBL/GenBank/DDBJ whole genome shotgun (WGS) entry which is preliminary data.</text>
</comment>
<evidence type="ECO:0000256" key="3">
    <source>
        <dbReference type="ARBA" id="ARBA00022519"/>
    </source>
</evidence>
<dbReference type="Proteomes" id="UP001157439">
    <property type="component" value="Unassembled WGS sequence"/>
</dbReference>
<evidence type="ECO:0000256" key="6">
    <source>
        <dbReference type="ARBA" id="ARBA00022960"/>
    </source>
</evidence>
<accession>A0AA37TLL4</accession>
<keyword evidence="2" id="KW-1003">Cell membrane</keyword>
<keyword evidence="5" id="KW-0812">Transmembrane</keyword>
<evidence type="ECO:0000256" key="8">
    <source>
        <dbReference type="ARBA" id="ARBA00023136"/>
    </source>
</evidence>
<evidence type="ECO:0000256" key="11">
    <source>
        <dbReference type="ARBA" id="ARBA00035703"/>
    </source>
</evidence>
<dbReference type="InterPro" id="IPR009386">
    <property type="entry name" value="ZapG-like"/>
</dbReference>